<protein>
    <recommendedName>
        <fullName evidence="2">Outer dynein arm-docking complex subunit 4</fullName>
    </recommendedName>
    <alternativeName>
        <fullName evidence="3">Tetratricopeptide repeat protein 25</fullName>
    </alternativeName>
</protein>
<sequence length="623" mass="71424">MEVDPHMPLGQRVRKIYDIQDGGIITCDSSRTHKLPAAATYAPHCNAAQSLIWYPRDPHRHSRILVPPKQIIVPWENWVTDMLGPTARIRKPMDVMELAETMDSRDTEVPEPEVAGYKGETAVIIVLVVMSGFFLWYLFSQSTILGTLCCLLKRAKCYMSIAQPLESMADIETALEIDPLSYKVRCSPLIAFFKATFQMAEIYYQSTAFESALVYFHRGRNIRPAARDFVLGVTKAETAIDNVIGEATGVKFTVSKDAQDGDTNILSTELPGAFFANFKPDAMFSKKHLRQLKRLMGKSYYAVRHIEQLLVAEVDLPITQCFVFLTSERLQMYLKNSTEIHALVKEAHRYLRIRSEFWRQQEPMYRRARKTTEPKSVKEEKGPSRGDLKALQRVLHMLQDINDVQQTGDHEKTLRLCLGLRKDVKSLNPGILEKQEIMADIWAFEAVSHFQLQNFQEARDCFGEQLKICRDEGLQHHIPRCLENLGRAYAKLGSYRSAESVWIERLRYDITGLDKAWLHYEIALCDMELGKYEDAIVHGLACKKTAETEFDLNWELKAGVLIAQAHFALDNLSEAQFYFQNAQYTAYVQDVDKAIETNERKAVEEEYERLYFDADLEKGSGKN</sequence>
<keyword evidence="5" id="KW-0472">Membrane</keyword>
<accession>A0A158QVS4</accession>
<dbReference type="EMBL" id="UXSR01005505">
    <property type="protein sequence ID" value="VDD82391.1"/>
    <property type="molecule type" value="Genomic_DNA"/>
</dbReference>
<keyword evidence="5" id="KW-0812">Transmembrane</keyword>
<feature type="region of interest" description="Disordered" evidence="4">
    <location>
        <begin position="365"/>
        <end position="385"/>
    </location>
</feature>
<comment type="subcellular location">
    <subcellularLocation>
        <location evidence="1">Cytoplasm</location>
        <location evidence="1">Cytoskeleton</location>
        <location evidence="1">Cilium axoneme</location>
    </subcellularLocation>
</comment>
<dbReference type="SUPFAM" id="SSF48452">
    <property type="entry name" value="TPR-like"/>
    <property type="match status" value="2"/>
</dbReference>
<gene>
    <name evidence="6" type="ORF">MCOS_LOCUS8394</name>
</gene>
<organism evidence="6 7">
    <name type="scientific">Mesocestoides corti</name>
    <name type="common">Flatworm</name>
    <dbReference type="NCBI Taxonomy" id="53468"/>
    <lineage>
        <taxon>Eukaryota</taxon>
        <taxon>Metazoa</taxon>
        <taxon>Spiralia</taxon>
        <taxon>Lophotrochozoa</taxon>
        <taxon>Platyhelminthes</taxon>
        <taxon>Cestoda</taxon>
        <taxon>Eucestoda</taxon>
        <taxon>Cyclophyllidea</taxon>
        <taxon>Mesocestoididae</taxon>
        <taxon>Mesocestoides</taxon>
    </lineage>
</organism>
<feature type="compositionally biased region" description="Basic and acidic residues" evidence="4">
    <location>
        <begin position="370"/>
        <end position="385"/>
    </location>
</feature>
<dbReference type="SMART" id="SM00028">
    <property type="entry name" value="TPR"/>
    <property type="match status" value="5"/>
</dbReference>
<evidence type="ECO:0000256" key="1">
    <source>
        <dbReference type="ARBA" id="ARBA00004430"/>
    </source>
</evidence>
<name>A0A158QVS4_MESCO</name>
<evidence type="ECO:0000256" key="5">
    <source>
        <dbReference type="SAM" id="Phobius"/>
    </source>
</evidence>
<dbReference type="InterPro" id="IPR011990">
    <property type="entry name" value="TPR-like_helical_dom_sf"/>
</dbReference>
<reference evidence="6 7" key="1">
    <citation type="submission" date="2018-10" db="EMBL/GenBank/DDBJ databases">
        <authorList>
            <consortium name="Pathogen Informatics"/>
        </authorList>
    </citation>
    <scope>NUCLEOTIDE SEQUENCE [LARGE SCALE GENOMIC DNA]</scope>
</reference>
<evidence type="ECO:0000313" key="6">
    <source>
        <dbReference type="EMBL" id="VDD82391.1"/>
    </source>
</evidence>
<evidence type="ECO:0000256" key="3">
    <source>
        <dbReference type="ARBA" id="ARBA00034143"/>
    </source>
</evidence>
<dbReference type="InterPro" id="IPR019734">
    <property type="entry name" value="TPR_rpt"/>
</dbReference>
<dbReference type="PANTHER" id="PTHR23040:SF2">
    <property type="entry name" value="OUTER DYNEIN ARM-DOCKING COMPLEX SUBUNIT 4"/>
    <property type="match status" value="1"/>
</dbReference>
<evidence type="ECO:0000313" key="7">
    <source>
        <dbReference type="Proteomes" id="UP000267029"/>
    </source>
</evidence>
<dbReference type="Proteomes" id="UP000267029">
    <property type="component" value="Unassembled WGS sequence"/>
</dbReference>
<dbReference type="OrthoDB" id="9971204at2759"/>
<dbReference type="PANTHER" id="PTHR23040">
    <property type="match status" value="1"/>
</dbReference>
<keyword evidence="5" id="KW-1133">Transmembrane helix</keyword>
<dbReference type="GO" id="GO:0005930">
    <property type="term" value="C:axoneme"/>
    <property type="evidence" value="ECO:0007669"/>
    <property type="project" value="UniProtKB-SubCell"/>
</dbReference>
<evidence type="ECO:0000256" key="4">
    <source>
        <dbReference type="SAM" id="MobiDB-lite"/>
    </source>
</evidence>
<feature type="transmembrane region" description="Helical" evidence="5">
    <location>
        <begin position="121"/>
        <end position="139"/>
    </location>
</feature>
<dbReference type="Gene3D" id="1.25.40.10">
    <property type="entry name" value="Tetratricopeptide repeat domain"/>
    <property type="match status" value="2"/>
</dbReference>
<keyword evidence="7" id="KW-1185">Reference proteome</keyword>
<dbReference type="AlphaFoldDB" id="A0A158QVS4"/>
<dbReference type="InterPro" id="IPR040111">
    <property type="entry name" value="ODAD4"/>
</dbReference>
<proteinExistence type="predicted"/>
<evidence type="ECO:0000256" key="2">
    <source>
        <dbReference type="ARBA" id="ARBA00034139"/>
    </source>
</evidence>
<dbReference type="STRING" id="53468.A0A158QVS4"/>